<protein>
    <submittedName>
        <fullName evidence="2">Uncharacterized protein</fullName>
    </submittedName>
</protein>
<feature type="compositionally biased region" description="Polar residues" evidence="1">
    <location>
        <begin position="844"/>
        <end position="859"/>
    </location>
</feature>
<gene>
    <name evidence="2" type="ORF">CAMP_LOCUS10267</name>
</gene>
<feature type="compositionally biased region" description="Polar residues" evidence="1">
    <location>
        <begin position="939"/>
        <end position="956"/>
    </location>
</feature>
<feature type="compositionally biased region" description="Low complexity" evidence="1">
    <location>
        <begin position="822"/>
        <end position="831"/>
    </location>
</feature>
<dbReference type="AlphaFoldDB" id="A0A9P1IN23"/>
<dbReference type="EMBL" id="CANHGI010000004">
    <property type="protein sequence ID" value="CAI5447630.1"/>
    <property type="molecule type" value="Genomic_DNA"/>
</dbReference>
<name>A0A9P1IN23_9PELO</name>
<dbReference type="Proteomes" id="UP001152747">
    <property type="component" value="Unassembled WGS sequence"/>
</dbReference>
<accession>A0A9P1IN23</accession>
<feature type="region of interest" description="Disordered" evidence="1">
    <location>
        <begin position="939"/>
        <end position="970"/>
    </location>
</feature>
<reference evidence="2" key="1">
    <citation type="submission" date="2022-11" db="EMBL/GenBank/DDBJ databases">
        <authorList>
            <person name="Kikuchi T."/>
        </authorList>
    </citation>
    <scope>NUCLEOTIDE SEQUENCE</scope>
    <source>
        <strain evidence="2">PS1010</strain>
    </source>
</reference>
<feature type="region of interest" description="Disordered" evidence="1">
    <location>
        <begin position="682"/>
        <end position="755"/>
    </location>
</feature>
<evidence type="ECO:0000313" key="3">
    <source>
        <dbReference type="Proteomes" id="UP001152747"/>
    </source>
</evidence>
<sequence>MIYEVDTFSKSDIFFHLVDKYVYRTKINQKFKDEVAKMDPEEIFNRTIANHLCQKLFDKSKSMKYLYGSSDELISTLNQLTKFPDNSEYLGLKDTANMTFFAPLNGRKGKEYLSKSEAFVAYFYPRVAILSTSDFEKLAINFVGNEVYRENKENFQLIEREYFCMTVMKHFDMKIKIARGIDHHFHKEIRMILEKDKNYVNGMGNQIREKGISWNDKDDSIFHKILNHEKLKLVDNTIDEVYEKFADLFDRNYDEKCFKKLRQLLEEENKLHPIRDNYDHYQRIYRDVLINYREVLRFFFKSETFTKIYPNLRIFIDEEHDVERKFFLAKDVLRILEMLMSEKNSRVFPKGLISIENEEERKMGILRIVEYDTFEQILKVLKISIDDINLVNVPLKFTDREDVIPVNSPYGTYCKLAKHAFCDVFEQISIGMNLWKSMEKQNFPKVFEFFEKLTENDEIFGANRDYQYFVETWKIDEIIDLAYEELLKYSTTNMYVFPNKKSKNTYSENEAMKELKKFAPNFENQKELTDSFNYLVKNEKRPITQKIIGFIFENGIRNAFVDCHPKIAKFVDNQNCPRRIEIGCCSDVKKISFSEHSELYRETIKRVISRFGNGTYITKHEFDEIIENEMNSDVEHLGIETEEDKAAYILNLQAVAEFFETKTVNNHVFLRKKDAEMEEAKMDEQLYETPSSSSAGNSSGNGGNRILKQNQSQNQTLKENTNKKPCQLKNSNSNQNSKIEGSSQAQNSNQKKKLSDLNETEKFNLKKTVVCALLKKHFEQLAEDETSCNCQSGSETQDQNRAQNSVEKQKTGSESCNGQAGGENQNQNQAGPSRNLTVKEESSDIQSGSGTQVQNQAQNPIVKKKSSQNQAGPSQNQTVKKESCNGQAGNQSQNQAQAQNQVLSSQASSSSSKNLNLVPNPYEHPIAKEDRILRENTNLNSSQNQNPTPTPSTSQVSKEDQISIPNQQENQYSNVFNEEKRVIRQINKLFRDRNTESRQTIRRFLDNLSLNI</sequence>
<organism evidence="2 3">
    <name type="scientific">Caenorhabditis angaria</name>
    <dbReference type="NCBI Taxonomy" id="860376"/>
    <lineage>
        <taxon>Eukaryota</taxon>
        <taxon>Metazoa</taxon>
        <taxon>Ecdysozoa</taxon>
        <taxon>Nematoda</taxon>
        <taxon>Chromadorea</taxon>
        <taxon>Rhabditida</taxon>
        <taxon>Rhabditina</taxon>
        <taxon>Rhabditomorpha</taxon>
        <taxon>Rhabditoidea</taxon>
        <taxon>Rhabditidae</taxon>
        <taxon>Peloderinae</taxon>
        <taxon>Caenorhabditis</taxon>
    </lineage>
</organism>
<feature type="compositionally biased region" description="Low complexity" evidence="1">
    <location>
        <begin position="885"/>
        <end position="912"/>
    </location>
</feature>
<evidence type="ECO:0000313" key="2">
    <source>
        <dbReference type="EMBL" id="CAI5447630.1"/>
    </source>
</evidence>
<comment type="caution">
    <text evidence="2">The sequence shown here is derived from an EMBL/GenBank/DDBJ whole genome shotgun (WGS) entry which is preliminary data.</text>
</comment>
<feature type="compositionally biased region" description="Polar residues" evidence="1">
    <location>
        <begin position="707"/>
        <end position="719"/>
    </location>
</feature>
<feature type="compositionally biased region" description="Polar residues" evidence="1">
    <location>
        <begin position="738"/>
        <end position="749"/>
    </location>
</feature>
<evidence type="ECO:0000256" key="1">
    <source>
        <dbReference type="SAM" id="MobiDB-lite"/>
    </source>
</evidence>
<feature type="compositionally biased region" description="Polar residues" evidence="1">
    <location>
        <begin position="787"/>
        <end position="816"/>
    </location>
</feature>
<proteinExistence type="predicted"/>
<feature type="region of interest" description="Disordered" evidence="1">
    <location>
        <begin position="785"/>
        <end position="922"/>
    </location>
</feature>
<feature type="compositionally biased region" description="Polar residues" evidence="1">
    <location>
        <begin position="867"/>
        <end position="878"/>
    </location>
</feature>
<keyword evidence="3" id="KW-1185">Reference proteome</keyword>